<dbReference type="EMBL" id="CP159373">
    <property type="protein sequence ID" value="XCN74662.1"/>
    <property type="molecule type" value="Genomic_DNA"/>
</dbReference>
<dbReference type="GO" id="GO:0098797">
    <property type="term" value="C:plasma membrane protein complex"/>
    <property type="evidence" value="ECO:0007669"/>
    <property type="project" value="TreeGrafter"/>
</dbReference>
<keyword evidence="1" id="KW-1133">Transmembrane helix</keyword>
<sequence length="611" mass="68223">MKTKNQPNGLDFLHVIGLVFADLRFEWILSLCMVLALGAVFAPLFILLGLQGGIIGNMLDDLQKDPVSRLVLPKWETSLDDVWLADLRKQTAALIKSPTAFLLLDVEGKNDPVNALPTSNIDPLLKENHITLTSWQDELVLSTPLAKALGKKQGDSITLTLIRSTGQEERRPVDMKVSGVLPITASQDSKIWLDARLFKRLHQWRRGGAIPELGLPGGGTILTPEYDGIVTLLDKVPSDAEYRTMIGRGIGFSQLPERFDNEISSWGYPAEQQARLWKPIKSRVFEDNFTSLVNRHHEMGYQLETIPYIDNFKVTLRSDRKNIPLRLSCLLPKEKSKPPVATDSARHVWISQDDKIFFPYPEAELAFSTTTGEEKLIIPVRIHPSESVPQGSIATDPDFAGKMNAARRQNAMYDPQAGEFRPVEQGTRFFRAYAKTIDDLEKLVDVIREQGKKQASEALMEPVSRIAEVRNIRQLAGYMEKLYLLILAVSGVSGFFAILANVYAGIQRKRKDIAYLQLYGLHPVSLVLFPFIKSLVLVSAALASAFLAYEIFSYETDVLFKNVIGAADSLTRLDRKQIIYLIAGLYGTASLASLIAAVAVTRIEPGEYIRE</sequence>
<dbReference type="GO" id="GO:0044874">
    <property type="term" value="P:lipoprotein localization to outer membrane"/>
    <property type="evidence" value="ECO:0007669"/>
    <property type="project" value="TreeGrafter"/>
</dbReference>
<reference evidence="2" key="1">
    <citation type="journal article" date="2024" name="Syst. Appl. Microbiol.">
        <title>First single-strain enrichments of Electrothrix cable bacteria, description of E. aestuarii sp. nov. and E. rattekaaiensis sp. nov., and proposal of a cable bacteria taxonomy following the rules of the SeqCode.</title>
        <authorList>
            <person name="Plum-Jensen L.E."/>
            <person name="Schramm A."/>
            <person name="Marshall I.P.G."/>
        </authorList>
    </citation>
    <scope>NUCLEOTIDE SEQUENCE</scope>
    <source>
        <strain evidence="2">Rat1</strain>
    </source>
</reference>
<feature type="transmembrane region" description="Helical" evidence="1">
    <location>
        <begin position="526"/>
        <end position="552"/>
    </location>
</feature>
<keyword evidence="1" id="KW-0472">Membrane</keyword>
<evidence type="ECO:0000313" key="2">
    <source>
        <dbReference type="EMBL" id="XCN74662.1"/>
    </source>
</evidence>
<proteinExistence type="predicted"/>
<evidence type="ECO:0008006" key="3">
    <source>
        <dbReference type="Google" id="ProtNLM"/>
    </source>
</evidence>
<feature type="transmembrane region" description="Helical" evidence="1">
    <location>
        <begin position="482"/>
        <end position="506"/>
    </location>
</feature>
<accession>A0AAU8LZK5</accession>
<name>A0AAU8LZK5_9BACT</name>
<dbReference type="AlphaFoldDB" id="A0AAU8LZK5"/>
<dbReference type="PANTHER" id="PTHR30489">
    <property type="entry name" value="LIPOPROTEIN-RELEASING SYSTEM TRANSMEMBRANE PROTEIN LOLE"/>
    <property type="match status" value="1"/>
</dbReference>
<feature type="transmembrane region" description="Helical" evidence="1">
    <location>
        <begin position="578"/>
        <end position="600"/>
    </location>
</feature>
<feature type="transmembrane region" description="Helical" evidence="1">
    <location>
        <begin position="27"/>
        <end position="50"/>
    </location>
</feature>
<protein>
    <recommendedName>
        <fullName evidence="3">FtsX-like permease family protein</fullName>
    </recommendedName>
</protein>
<reference evidence="2" key="2">
    <citation type="submission" date="2024-06" db="EMBL/GenBank/DDBJ databases">
        <authorList>
            <person name="Plum-Jensen L.E."/>
            <person name="Schramm A."/>
            <person name="Marshall I.P.G."/>
        </authorList>
    </citation>
    <scope>NUCLEOTIDE SEQUENCE</scope>
    <source>
        <strain evidence="2">Rat1</strain>
    </source>
</reference>
<dbReference type="PANTHER" id="PTHR30489:SF0">
    <property type="entry name" value="LIPOPROTEIN-RELEASING SYSTEM TRANSMEMBRANE PROTEIN LOLE"/>
    <property type="match status" value="1"/>
</dbReference>
<dbReference type="KEGG" id="eaj:Q3M24_07960"/>
<dbReference type="InterPro" id="IPR051447">
    <property type="entry name" value="Lipoprotein-release_system"/>
</dbReference>
<keyword evidence="1" id="KW-0812">Transmembrane</keyword>
<evidence type="ECO:0000256" key="1">
    <source>
        <dbReference type="SAM" id="Phobius"/>
    </source>
</evidence>
<gene>
    <name evidence="2" type="ORF">Q3M24_07960</name>
</gene>
<organism evidence="2">
    <name type="scientific">Candidatus Electrothrix aestuarii</name>
    <dbReference type="NCBI Taxonomy" id="3062594"/>
    <lineage>
        <taxon>Bacteria</taxon>
        <taxon>Pseudomonadati</taxon>
        <taxon>Thermodesulfobacteriota</taxon>
        <taxon>Desulfobulbia</taxon>
        <taxon>Desulfobulbales</taxon>
        <taxon>Desulfobulbaceae</taxon>
        <taxon>Candidatus Electrothrix</taxon>
    </lineage>
</organism>